<keyword evidence="7" id="KW-1185">Reference proteome</keyword>
<proteinExistence type="inferred from homology"/>
<dbReference type="KEGG" id="ure:UREG_04079"/>
<dbReference type="Gene3D" id="2.130.10.10">
    <property type="entry name" value="YVTN repeat-like/Quinoprotein amine dehydrogenase"/>
    <property type="match status" value="1"/>
</dbReference>
<dbReference type="GeneID" id="8444782"/>
<dbReference type="InterPro" id="IPR001680">
    <property type="entry name" value="WD40_rpt"/>
</dbReference>
<dbReference type="OrthoDB" id="10248252at2759"/>
<feature type="region of interest" description="Disordered" evidence="5">
    <location>
        <begin position="517"/>
        <end position="593"/>
    </location>
</feature>
<feature type="compositionally biased region" description="Basic and acidic residues" evidence="5">
    <location>
        <begin position="58"/>
        <end position="78"/>
    </location>
</feature>
<feature type="region of interest" description="Disordered" evidence="5">
    <location>
        <begin position="284"/>
        <end position="316"/>
    </location>
</feature>
<dbReference type="VEuPathDB" id="FungiDB:UREG_04079"/>
<dbReference type="GO" id="GO:0031929">
    <property type="term" value="P:TOR signaling"/>
    <property type="evidence" value="ECO:0007669"/>
    <property type="project" value="InterPro"/>
</dbReference>
<evidence type="ECO:0000256" key="4">
    <source>
        <dbReference type="PROSITE-ProRule" id="PRU00221"/>
    </source>
</evidence>
<dbReference type="InterPro" id="IPR037588">
    <property type="entry name" value="MLST8"/>
</dbReference>
<dbReference type="EMBL" id="CH476616">
    <property type="protein sequence ID" value="EEP79233.1"/>
    <property type="molecule type" value="Genomic_DNA"/>
</dbReference>
<keyword evidence="3" id="KW-0677">Repeat</keyword>
<dbReference type="PANTHER" id="PTHR19842">
    <property type="entry name" value="G BETA-LIKE PROTEIN GBL"/>
    <property type="match status" value="1"/>
</dbReference>
<dbReference type="InterPro" id="IPR019775">
    <property type="entry name" value="WD40_repeat_CS"/>
</dbReference>
<dbReference type="Pfam" id="PF00400">
    <property type="entry name" value="WD40"/>
    <property type="match status" value="1"/>
</dbReference>
<dbReference type="SUPFAM" id="SSF50978">
    <property type="entry name" value="WD40 repeat-like"/>
    <property type="match status" value="1"/>
</dbReference>
<name>C4JMM1_UNCRE</name>
<evidence type="ECO:0000256" key="1">
    <source>
        <dbReference type="ARBA" id="ARBA00009890"/>
    </source>
</evidence>
<feature type="region of interest" description="Disordered" evidence="5">
    <location>
        <begin position="337"/>
        <end position="358"/>
    </location>
</feature>
<dbReference type="GO" id="GO:0031932">
    <property type="term" value="C:TORC2 complex"/>
    <property type="evidence" value="ECO:0007669"/>
    <property type="project" value="InterPro"/>
</dbReference>
<evidence type="ECO:0000256" key="3">
    <source>
        <dbReference type="ARBA" id="ARBA00022737"/>
    </source>
</evidence>
<dbReference type="GO" id="GO:0031931">
    <property type="term" value="C:TORC1 complex"/>
    <property type="evidence" value="ECO:0007669"/>
    <property type="project" value="InterPro"/>
</dbReference>
<evidence type="ECO:0000313" key="7">
    <source>
        <dbReference type="Proteomes" id="UP000002058"/>
    </source>
</evidence>
<dbReference type="InterPro" id="IPR015943">
    <property type="entry name" value="WD40/YVTN_repeat-like_dom_sf"/>
</dbReference>
<protein>
    <submittedName>
        <fullName evidence="6">Uncharacterized protein</fullName>
    </submittedName>
</protein>
<feature type="repeat" description="WD" evidence="4">
    <location>
        <begin position="751"/>
        <end position="785"/>
    </location>
</feature>
<feature type="compositionally biased region" description="Basic and acidic residues" evidence="5">
    <location>
        <begin position="130"/>
        <end position="139"/>
    </location>
</feature>
<dbReference type="PANTHER" id="PTHR19842:SF2">
    <property type="entry name" value="WD REPEAT PROTEIN (AFU_ORTHOLOGUE AFUA_5G04300)"/>
    <property type="match status" value="1"/>
</dbReference>
<gene>
    <name evidence="6" type="ORF">UREG_04079</name>
</gene>
<dbReference type="InParanoid" id="C4JMM1"/>
<feature type="region of interest" description="Disordered" evidence="5">
    <location>
        <begin position="238"/>
        <end position="265"/>
    </location>
</feature>
<dbReference type="eggNOG" id="ENOG502RZG9">
    <property type="taxonomic scope" value="Eukaryota"/>
</dbReference>
<keyword evidence="2 4" id="KW-0853">WD repeat</keyword>
<sequence length="1332" mass="147936">MGGTKNGGSAEALNDKARYFHTWRNVPLKKKVSRRSPMKARRGGLSLGAGFRAAQSEQKSRAFAEKNNRNRQPVKPDRSASSTLDPTVDGPQVPDLTSPEKDDFDESDLDARTQTLLSKFISHHLPNKSPVKEAPEHKLSASRPNPLKRRADSISTDISADTEPNRIIGPRLTPIRSEGSNIHNIATESSKYRLPRDTPGNTNRHTSLSNVNTDVGLSKKAFNKTPKKVELPFSGLKSSKKEPVREQLEPVTARVSPKSRTSNGEETEIVGLLSNESPVSFNAVPSHFSSPKKKYDNKFPPKSGMRTSRDKRDPLYPCRPPCVLKISAKRLAEATSLTQKTAGNDSHRATGRPVSHVSLPSNKVEKSLHAPLSGPKVLSEDCELSQDFLLKRNTSFSETDRSSTLTDMKALDEQLDEKHCGISMRPCVSLPHVGTRKEKWNEYNHPLPCSQAPQLESNSQIVSRPMAHACGPPVRTKHNLSKLPTTNKPSQVTASHRINLQPNAENALAPQQSKKINLSTSPSVASCPQNTYTTRATSRVTKSTHQSSKIPQPNASPGTPMRRSARNRNAPTNYYAPAQGFSQRVGGHEPDSDEVQLATLKTPEPVTPPNEVAPVIARHNRCQQHFDDNDYSALLRSREFGYATHQNRVRIGRRLDDLAKWESWKSWMGASSDVLVLSWSPDSTRFAAGAAAQTDEHSMQYNRNNNLLLGNLSTSKIKELPDHRIKRPLMESGPNSHSTYVMVDPNLYMTVTATHWTSCGNRLYTASFDRTVKLWDVSSHDNSRCIKTLRHPGEVQEMAVSKFDSQLVATGCNSPSFLLWRVEDDNFSKPSHLPLPQDKCANMIPSSLQWGKMPRTSKYLVGGLTAEDPSNSQDPSRFGYLALWQVNEAAIMPLHVTPNAQNIFDVAWHPNCDVFATGSTVPFGARSYGIGTNVRSLVRIYDPLNGKKCVTQMYECTALDMNQVTFCPANENYITASCTDGVTYVWDHRNPNRVMHKLRHGEPIGYFNQALLREQADVGVRCSVWGKGFEFYTGASDGVVKRWDIRLAPENVLQENVASFNQEIMCASISPDYANMVLGDASGGVHVISTAPWGRSDENFPTFELERAPEPKTTTGDRELAEGIKEAAALISSGKLIADPVLGPLQGPKYDGPYASWARPENTAPEDMASTSLIPDIQATQLDGPPPNQRRGLDKQTRKRLEDLIHFSAIRNRKRGEHKRKRDVTQDPKLKRSAFFQSLNIMPRSCRVADTTEACKTTSAVNRLWKIFNSQSPSPTPRRASRGSFKVDPNNFIDLTLDSDDDSVQQISPLEEDSALEEDHWWPINVDPNLEP</sequence>
<feature type="compositionally biased region" description="Polar residues" evidence="5">
    <location>
        <begin position="517"/>
        <end position="557"/>
    </location>
</feature>
<evidence type="ECO:0000256" key="5">
    <source>
        <dbReference type="SAM" id="MobiDB-lite"/>
    </source>
</evidence>
<evidence type="ECO:0000256" key="2">
    <source>
        <dbReference type="ARBA" id="ARBA00022574"/>
    </source>
</evidence>
<dbReference type="InterPro" id="IPR036322">
    <property type="entry name" value="WD40_repeat_dom_sf"/>
</dbReference>
<dbReference type="GO" id="GO:0032956">
    <property type="term" value="P:regulation of actin cytoskeleton organization"/>
    <property type="evidence" value="ECO:0007669"/>
    <property type="project" value="TreeGrafter"/>
</dbReference>
<feature type="region of interest" description="Disordered" evidence="5">
    <location>
        <begin position="1178"/>
        <end position="1198"/>
    </location>
</feature>
<dbReference type="HOGENOM" id="CLU_243057_0_0_1"/>
<reference evidence="7" key="1">
    <citation type="journal article" date="2009" name="Genome Res.">
        <title>Comparative genomic analyses of the human fungal pathogens Coccidioides and their relatives.</title>
        <authorList>
            <person name="Sharpton T.J."/>
            <person name="Stajich J.E."/>
            <person name="Rounsley S.D."/>
            <person name="Gardner M.J."/>
            <person name="Wortman J.R."/>
            <person name="Jordar V.S."/>
            <person name="Maiti R."/>
            <person name="Kodira C.D."/>
            <person name="Neafsey D.E."/>
            <person name="Zeng Q."/>
            <person name="Hung C.-Y."/>
            <person name="McMahan C."/>
            <person name="Muszewska A."/>
            <person name="Grynberg M."/>
            <person name="Mandel M.A."/>
            <person name="Kellner E.M."/>
            <person name="Barker B.M."/>
            <person name="Galgiani J.N."/>
            <person name="Orbach M.J."/>
            <person name="Kirkland T.N."/>
            <person name="Cole G.T."/>
            <person name="Henn M.R."/>
            <person name="Birren B.W."/>
            <person name="Taylor J.W."/>
        </authorList>
    </citation>
    <scope>NUCLEOTIDE SEQUENCE [LARGE SCALE GENOMIC DNA]</scope>
    <source>
        <strain evidence="7">UAMH 1704</strain>
    </source>
</reference>
<dbReference type="RefSeq" id="XP_002544562.1">
    <property type="nucleotide sequence ID" value="XM_002544516.1"/>
</dbReference>
<dbReference type="SMART" id="SM00320">
    <property type="entry name" value="WD40"/>
    <property type="match status" value="6"/>
</dbReference>
<dbReference type="Proteomes" id="UP000002058">
    <property type="component" value="Unassembled WGS sequence"/>
</dbReference>
<accession>C4JMM1</accession>
<dbReference type="STRING" id="336963.C4JMM1"/>
<feature type="region of interest" description="Disordered" evidence="5">
    <location>
        <begin position="1310"/>
        <end position="1332"/>
    </location>
</feature>
<dbReference type="PROSITE" id="PS50082">
    <property type="entry name" value="WD_REPEATS_2"/>
    <property type="match status" value="1"/>
</dbReference>
<feature type="region of interest" description="Disordered" evidence="5">
    <location>
        <begin position="30"/>
        <end position="176"/>
    </location>
</feature>
<feature type="compositionally biased region" description="Basic residues" evidence="5">
    <location>
        <begin position="30"/>
        <end position="42"/>
    </location>
</feature>
<dbReference type="PROSITE" id="PS00678">
    <property type="entry name" value="WD_REPEATS_1"/>
    <property type="match status" value="1"/>
</dbReference>
<evidence type="ECO:0000313" key="6">
    <source>
        <dbReference type="EMBL" id="EEP79233.1"/>
    </source>
</evidence>
<comment type="similarity">
    <text evidence="1">Belongs to the WD repeat LST8 family.</text>
</comment>
<feature type="compositionally biased region" description="Basic and acidic residues" evidence="5">
    <location>
        <begin position="239"/>
        <end position="248"/>
    </location>
</feature>
<organism evidence="6 7">
    <name type="scientific">Uncinocarpus reesii (strain UAMH 1704)</name>
    <dbReference type="NCBI Taxonomy" id="336963"/>
    <lineage>
        <taxon>Eukaryota</taxon>
        <taxon>Fungi</taxon>
        <taxon>Dikarya</taxon>
        <taxon>Ascomycota</taxon>
        <taxon>Pezizomycotina</taxon>
        <taxon>Eurotiomycetes</taxon>
        <taxon>Eurotiomycetidae</taxon>
        <taxon>Onygenales</taxon>
        <taxon>Onygenaceae</taxon>
        <taxon>Uncinocarpus</taxon>
    </lineage>
</organism>